<evidence type="ECO:0000256" key="1">
    <source>
        <dbReference type="ARBA" id="ARBA00007274"/>
    </source>
</evidence>
<comment type="similarity">
    <text evidence="1">Belongs to the transferase hexapeptide repeat family.</text>
</comment>
<name>A0A2G1W9N6_9BACT</name>
<sequence>MSSHRATLAAILMERDGGVHLLDSTKKYPMVMPDGTEIKTVVLLNQVIDHPKIEIGDFTYFGHLEVLGDYASYLAPFLFPLSPERLVIGKFGQIAHGVRFITSSANHNMSGFSTYPFNNFSMHEKTTAEDIQVMFDIPGRKGDTVIGNDVWIGMEAIIMPGVTIGDGAIIGARSVVAKDVAAYTVVAGNPAQPVKRRFDEDTINSLLEISWWDWPVEKIEANIDAIVGGEIEILKRANEGNPR</sequence>
<proteinExistence type="inferred from homology"/>
<dbReference type="InterPro" id="IPR050179">
    <property type="entry name" value="Trans_hexapeptide_repeat"/>
</dbReference>
<evidence type="ECO:0000313" key="6">
    <source>
        <dbReference type="Proteomes" id="UP000225740"/>
    </source>
</evidence>
<dbReference type="PROSITE" id="PS00101">
    <property type="entry name" value="HEXAPEP_TRANSFERASES"/>
    <property type="match status" value="1"/>
</dbReference>
<organism evidence="5 6">
    <name type="scientific">Rhodopirellula bahusiensis</name>
    <dbReference type="NCBI Taxonomy" id="2014065"/>
    <lineage>
        <taxon>Bacteria</taxon>
        <taxon>Pseudomonadati</taxon>
        <taxon>Planctomycetota</taxon>
        <taxon>Planctomycetia</taxon>
        <taxon>Pirellulales</taxon>
        <taxon>Pirellulaceae</taxon>
        <taxon>Rhodopirellula</taxon>
    </lineage>
</organism>
<dbReference type="EMBL" id="NIZW01000006">
    <property type="protein sequence ID" value="PHQ35755.1"/>
    <property type="molecule type" value="Genomic_DNA"/>
</dbReference>
<dbReference type="Pfam" id="PF00132">
    <property type="entry name" value="Hexapep"/>
    <property type="match status" value="1"/>
</dbReference>
<dbReference type="PANTHER" id="PTHR43300">
    <property type="entry name" value="ACETYLTRANSFERASE"/>
    <property type="match status" value="1"/>
</dbReference>
<dbReference type="InterPro" id="IPR018357">
    <property type="entry name" value="Hexapep_transf_CS"/>
</dbReference>
<reference evidence="5 6" key="1">
    <citation type="submission" date="2017-06" db="EMBL/GenBank/DDBJ databases">
        <title>Description of Rhodopirellula bahusiensis sp. nov.</title>
        <authorList>
            <person name="Kizina J."/>
            <person name="Harder J."/>
        </authorList>
    </citation>
    <scope>NUCLEOTIDE SEQUENCE [LARGE SCALE GENOMIC DNA]</scope>
    <source>
        <strain evidence="5 6">SWK21</strain>
    </source>
</reference>
<dbReference type="Proteomes" id="UP000225740">
    <property type="component" value="Unassembled WGS sequence"/>
</dbReference>
<evidence type="ECO:0000256" key="3">
    <source>
        <dbReference type="ARBA" id="ARBA00022737"/>
    </source>
</evidence>
<evidence type="ECO:0000256" key="4">
    <source>
        <dbReference type="ARBA" id="ARBA00023315"/>
    </source>
</evidence>
<keyword evidence="4" id="KW-0012">Acyltransferase</keyword>
<accession>A0A2G1W9N6</accession>
<dbReference type="OrthoDB" id="285017at2"/>
<comment type="caution">
    <text evidence="5">The sequence shown here is derived from an EMBL/GenBank/DDBJ whole genome shotgun (WGS) entry which is preliminary data.</text>
</comment>
<dbReference type="InterPro" id="IPR001451">
    <property type="entry name" value="Hexapep"/>
</dbReference>
<gene>
    <name evidence="5" type="ORF">CEE69_09160</name>
</gene>
<dbReference type="PANTHER" id="PTHR43300:SF11">
    <property type="entry name" value="ACETYLTRANSFERASE RV3034C-RELATED"/>
    <property type="match status" value="1"/>
</dbReference>
<dbReference type="RefSeq" id="WP_099260387.1">
    <property type="nucleotide sequence ID" value="NZ_NIZW01000006.1"/>
</dbReference>
<dbReference type="GeneID" id="90608344"/>
<dbReference type="Gene3D" id="2.160.10.10">
    <property type="entry name" value="Hexapeptide repeat proteins"/>
    <property type="match status" value="1"/>
</dbReference>
<keyword evidence="2 5" id="KW-0808">Transferase</keyword>
<dbReference type="InterPro" id="IPR011004">
    <property type="entry name" value="Trimer_LpxA-like_sf"/>
</dbReference>
<dbReference type="CDD" id="cd03349">
    <property type="entry name" value="LbH_XAT"/>
    <property type="match status" value="1"/>
</dbReference>
<evidence type="ECO:0000313" key="5">
    <source>
        <dbReference type="EMBL" id="PHQ35755.1"/>
    </source>
</evidence>
<dbReference type="SUPFAM" id="SSF51161">
    <property type="entry name" value="Trimeric LpxA-like enzymes"/>
    <property type="match status" value="1"/>
</dbReference>
<dbReference type="GO" id="GO:0016746">
    <property type="term" value="F:acyltransferase activity"/>
    <property type="evidence" value="ECO:0007669"/>
    <property type="project" value="UniProtKB-KW"/>
</dbReference>
<protein>
    <submittedName>
        <fullName evidence="5">Acetyltransferase</fullName>
    </submittedName>
</protein>
<keyword evidence="6" id="KW-1185">Reference proteome</keyword>
<keyword evidence="3" id="KW-0677">Repeat</keyword>
<dbReference type="AlphaFoldDB" id="A0A2G1W9N6"/>
<evidence type="ECO:0000256" key="2">
    <source>
        <dbReference type="ARBA" id="ARBA00022679"/>
    </source>
</evidence>